<keyword evidence="3" id="KW-0949">S-adenosyl-L-methionine</keyword>
<keyword evidence="7" id="KW-1185">Reference proteome</keyword>
<dbReference type="EMBL" id="LMWN01000032">
    <property type="protein sequence ID" value="KUN03787.1"/>
    <property type="molecule type" value="Genomic_DNA"/>
</dbReference>
<gene>
    <name evidence="6" type="ORF">AQI95_20235</name>
</gene>
<dbReference type="PANTHER" id="PTHR43464:SF19">
    <property type="entry name" value="UBIQUINONE BIOSYNTHESIS O-METHYLTRANSFERASE, MITOCHONDRIAL"/>
    <property type="match status" value="1"/>
</dbReference>
<dbReference type="RefSeq" id="WP_067125249.1">
    <property type="nucleotide sequence ID" value="NZ_JBFACD010000080.1"/>
</dbReference>
<evidence type="ECO:0000259" key="5">
    <source>
        <dbReference type="Pfam" id="PF08242"/>
    </source>
</evidence>
<keyword evidence="2 6" id="KW-0808">Transferase</keyword>
<evidence type="ECO:0000256" key="1">
    <source>
        <dbReference type="ARBA" id="ARBA00022603"/>
    </source>
</evidence>
<dbReference type="Pfam" id="PF08242">
    <property type="entry name" value="Methyltransf_12"/>
    <property type="match status" value="1"/>
</dbReference>
<feature type="domain" description="Methyltransferase type 12" evidence="5">
    <location>
        <begin position="58"/>
        <end position="155"/>
    </location>
</feature>
<dbReference type="Gene3D" id="3.40.50.150">
    <property type="entry name" value="Vaccinia Virus protein VP39"/>
    <property type="match status" value="1"/>
</dbReference>
<dbReference type="SUPFAM" id="SSF53335">
    <property type="entry name" value="S-adenosyl-L-methionine-dependent methyltransferases"/>
    <property type="match status" value="1"/>
</dbReference>
<dbReference type="Proteomes" id="UP000053127">
    <property type="component" value="Unassembled WGS sequence"/>
</dbReference>
<dbReference type="InterPro" id="IPR013217">
    <property type="entry name" value="Methyltransf_12"/>
</dbReference>
<dbReference type="GO" id="GO:0032259">
    <property type="term" value="P:methylation"/>
    <property type="evidence" value="ECO:0007669"/>
    <property type="project" value="UniProtKB-KW"/>
</dbReference>
<organism evidence="6 7">
    <name type="scientific">Streptomyces yokosukanensis</name>
    <dbReference type="NCBI Taxonomy" id="67386"/>
    <lineage>
        <taxon>Bacteria</taxon>
        <taxon>Bacillati</taxon>
        <taxon>Actinomycetota</taxon>
        <taxon>Actinomycetes</taxon>
        <taxon>Kitasatosporales</taxon>
        <taxon>Streptomycetaceae</taxon>
        <taxon>Streptomyces</taxon>
    </lineage>
</organism>
<feature type="region of interest" description="Disordered" evidence="4">
    <location>
        <begin position="1"/>
        <end position="23"/>
    </location>
</feature>
<evidence type="ECO:0000256" key="4">
    <source>
        <dbReference type="SAM" id="MobiDB-lite"/>
    </source>
</evidence>
<evidence type="ECO:0000313" key="7">
    <source>
        <dbReference type="Proteomes" id="UP000053127"/>
    </source>
</evidence>
<protein>
    <submittedName>
        <fullName evidence="6">Methyltransferase type 12</fullName>
    </submittedName>
</protein>
<keyword evidence="1 6" id="KW-0489">Methyltransferase</keyword>
<dbReference type="CDD" id="cd02440">
    <property type="entry name" value="AdoMet_MTases"/>
    <property type="match status" value="1"/>
</dbReference>
<dbReference type="STRING" id="67386.AQI95_20235"/>
<evidence type="ECO:0000313" key="6">
    <source>
        <dbReference type="EMBL" id="KUN03787.1"/>
    </source>
</evidence>
<reference evidence="6 7" key="1">
    <citation type="submission" date="2015-10" db="EMBL/GenBank/DDBJ databases">
        <title>Draft genome sequence of Streptomyces yokosukanensis DSM 40224, type strain for the species Streptomyces yokosukanensis.</title>
        <authorList>
            <person name="Ruckert C."/>
            <person name="Winkler A."/>
            <person name="Kalinowski J."/>
            <person name="Kampfer P."/>
            <person name="Glaeser S."/>
        </authorList>
    </citation>
    <scope>NUCLEOTIDE SEQUENCE [LARGE SCALE GENOMIC DNA]</scope>
    <source>
        <strain evidence="6 7">DSM 40224</strain>
    </source>
</reference>
<dbReference type="PANTHER" id="PTHR43464">
    <property type="entry name" value="METHYLTRANSFERASE"/>
    <property type="match status" value="1"/>
</dbReference>
<evidence type="ECO:0000256" key="2">
    <source>
        <dbReference type="ARBA" id="ARBA00022679"/>
    </source>
</evidence>
<comment type="caution">
    <text evidence="6">The sequence shown here is derived from an EMBL/GenBank/DDBJ whole genome shotgun (WGS) entry which is preliminary data.</text>
</comment>
<sequence length="275" mass="28804">MSDPMRPPVSPHHPQWASLRSDPSRSRASLRTAVVWEVLQDALDRRVKATGRDALDVLDTGGGSGNFAVPLARLGHRVTVVDPSPNALFALERRTAEAGVADRVRGVQGDAHGLFDVVERGGYDAVLCHGVLEYVDDPAEGVRNAVAALRSEGVLSLLAAGLGGAVLARALAGHFSEARQALQDPEGRWGSGDPMPRRFTAEQLTALVEGAGLRVGAVHGVRVFADLVPGVLVDTEPGALDALLKLEVAAAELPAFHSVATQLHVLGETRGAAEA</sequence>
<dbReference type="InterPro" id="IPR029063">
    <property type="entry name" value="SAM-dependent_MTases_sf"/>
</dbReference>
<dbReference type="GO" id="GO:0008168">
    <property type="term" value="F:methyltransferase activity"/>
    <property type="evidence" value="ECO:0007669"/>
    <property type="project" value="UniProtKB-KW"/>
</dbReference>
<evidence type="ECO:0000256" key="3">
    <source>
        <dbReference type="ARBA" id="ARBA00022691"/>
    </source>
</evidence>
<proteinExistence type="predicted"/>
<dbReference type="AlphaFoldDB" id="A0A101P2M9"/>
<accession>A0A101P2M9</accession>
<name>A0A101P2M9_9ACTN</name>
<feature type="compositionally biased region" description="Pro residues" evidence="4">
    <location>
        <begin position="1"/>
        <end position="11"/>
    </location>
</feature>